<feature type="binding site" evidence="10">
    <location>
        <begin position="20"/>
        <end position="25"/>
    </location>
    <ligand>
        <name>substrate</name>
    </ligand>
</feature>
<evidence type="ECO:0000256" key="12">
    <source>
        <dbReference type="RuleBase" id="RU003784"/>
    </source>
</evidence>
<evidence type="ECO:0000256" key="8">
    <source>
        <dbReference type="ARBA" id="ARBA00022842"/>
    </source>
</evidence>
<dbReference type="RefSeq" id="WP_055683396.1">
    <property type="nucleotide sequence ID" value="NZ_CXPG01000021.1"/>
</dbReference>
<evidence type="ECO:0000256" key="7">
    <source>
        <dbReference type="ARBA" id="ARBA00022840"/>
    </source>
</evidence>
<evidence type="ECO:0000313" key="15">
    <source>
        <dbReference type="Proteomes" id="UP000048908"/>
    </source>
</evidence>
<organism evidence="14 15">
    <name type="scientific">Jannaschia rubra</name>
    <dbReference type="NCBI Taxonomy" id="282197"/>
    <lineage>
        <taxon>Bacteria</taxon>
        <taxon>Pseudomonadati</taxon>
        <taxon>Pseudomonadota</taxon>
        <taxon>Alphaproteobacteria</taxon>
        <taxon>Rhodobacterales</taxon>
        <taxon>Roseobacteraceae</taxon>
        <taxon>Jannaschia</taxon>
    </lineage>
</organism>
<comment type="caution">
    <text evidence="10">Lacks conserved residue(s) required for the propagation of feature annotation.</text>
</comment>
<dbReference type="PANTHER" id="PTHR11088:SF60">
    <property type="entry name" value="TRNA DIMETHYLALLYLTRANSFERASE"/>
    <property type="match status" value="1"/>
</dbReference>
<dbReference type="OrthoDB" id="9776390at2"/>
<dbReference type="PANTHER" id="PTHR11088">
    <property type="entry name" value="TRNA DIMETHYLALLYLTRANSFERASE"/>
    <property type="match status" value="1"/>
</dbReference>
<keyword evidence="8 10" id="KW-0460">Magnesium</keyword>
<keyword evidence="6 10" id="KW-0547">Nucleotide-binding</keyword>
<dbReference type="GO" id="GO:0006400">
    <property type="term" value="P:tRNA modification"/>
    <property type="evidence" value="ECO:0007669"/>
    <property type="project" value="TreeGrafter"/>
</dbReference>
<feature type="site" description="Interaction with substrate tRNA" evidence="10">
    <location>
        <position position="127"/>
    </location>
</feature>
<keyword evidence="7 10" id="KW-0067">ATP-binding</keyword>
<keyword evidence="4 10" id="KW-0808">Transferase</keyword>
<evidence type="ECO:0000256" key="10">
    <source>
        <dbReference type="HAMAP-Rule" id="MF_00185"/>
    </source>
</evidence>
<evidence type="ECO:0000256" key="3">
    <source>
        <dbReference type="ARBA" id="ARBA00005842"/>
    </source>
</evidence>
<protein>
    <recommendedName>
        <fullName evidence="10">tRNA dimethylallyltransferase</fullName>
        <ecNumber evidence="10">2.5.1.75</ecNumber>
    </recommendedName>
    <alternativeName>
        <fullName evidence="10">Dimethylallyl diphosphate:tRNA dimethylallyltransferase</fullName>
        <shortName evidence="10">DMAPP:tRNA dimethylallyltransferase</shortName>
        <shortName evidence="10">DMATase</shortName>
    </alternativeName>
    <alternativeName>
        <fullName evidence="10">Isopentenyl-diphosphate:tRNA isopentenyltransferase</fullName>
        <shortName evidence="10">IPP transferase</shortName>
        <shortName evidence="10">IPPT</shortName>
        <shortName evidence="10">IPTase</shortName>
    </alternativeName>
</protein>
<evidence type="ECO:0000256" key="5">
    <source>
        <dbReference type="ARBA" id="ARBA00022694"/>
    </source>
</evidence>
<name>A0A0M6XUV0_9RHOB</name>
<dbReference type="GO" id="GO:0005524">
    <property type="term" value="F:ATP binding"/>
    <property type="evidence" value="ECO:0007669"/>
    <property type="project" value="UniProtKB-UniRule"/>
</dbReference>
<keyword evidence="15" id="KW-1185">Reference proteome</keyword>
<evidence type="ECO:0000256" key="13">
    <source>
        <dbReference type="RuleBase" id="RU003785"/>
    </source>
</evidence>
<dbReference type="EMBL" id="CXPG01000021">
    <property type="protein sequence ID" value="CTQ33985.1"/>
    <property type="molecule type" value="Genomic_DNA"/>
</dbReference>
<proteinExistence type="inferred from homology"/>
<dbReference type="InterPro" id="IPR018022">
    <property type="entry name" value="IPT"/>
</dbReference>
<dbReference type="Gene3D" id="1.10.20.140">
    <property type="match status" value="1"/>
</dbReference>
<keyword evidence="5 10" id="KW-0819">tRNA processing</keyword>
<evidence type="ECO:0000256" key="6">
    <source>
        <dbReference type="ARBA" id="ARBA00022741"/>
    </source>
</evidence>
<comment type="cofactor">
    <cofactor evidence="1 10">
        <name>Mg(2+)</name>
        <dbReference type="ChEBI" id="CHEBI:18420"/>
    </cofactor>
</comment>
<dbReference type="HAMAP" id="MF_00185">
    <property type="entry name" value="IPP_trans"/>
    <property type="match status" value="1"/>
</dbReference>
<dbReference type="CDD" id="cd02019">
    <property type="entry name" value="NK"/>
    <property type="match status" value="1"/>
</dbReference>
<reference evidence="14 15" key="1">
    <citation type="submission" date="2015-07" db="EMBL/GenBank/DDBJ databases">
        <authorList>
            <person name="Noorani M."/>
        </authorList>
    </citation>
    <scope>NUCLEOTIDE SEQUENCE [LARGE SCALE GENOMIC DNA]</scope>
    <source>
        <strain evidence="14 15">CECT 5088</strain>
    </source>
</reference>
<evidence type="ECO:0000256" key="11">
    <source>
        <dbReference type="RuleBase" id="RU003783"/>
    </source>
</evidence>
<dbReference type="Pfam" id="PF01715">
    <property type="entry name" value="IPPT"/>
    <property type="match status" value="1"/>
</dbReference>
<dbReference type="AlphaFoldDB" id="A0A0M6XUV0"/>
<evidence type="ECO:0000256" key="1">
    <source>
        <dbReference type="ARBA" id="ARBA00001946"/>
    </source>
</evidence>
<sequence length="295" mass="32544">MLDLLDTIPPDRPVLIAGPTASGKSALALAIARTAGGRIVNADALQVFADWRILSARPSAEEESQAPHALYGHVGWTRAYSVGDWLREMTPLLRSGPRPIVVGGTGLYFRALTEGLAAIPPTPATVRIEAQDRLDRVGLLAMAAELAPEVRADMDLRNPMRVLRAWEVARATGRSIRDWQADTPPPPLTLADCTALVVDAPKDWLIPRIERRFDAMLAQGALDEVRAVLPKWDIRLNAAQAIGAPDLVAHLRGEIDLPTARERAIIATRRYAKRQRTWFRARMSDWRRVDATTLL</sequence>
<dbReference type="Proteomes" id="UP000048908">
    <property type="component" value="Unassembled WGS sequence"/>
</dbReference>
<accession>A0A0M6XUV0</accession>
<feature type="binding site" evidence="10">
    <location>
        <begin position="18"/>
        <end position="25"/>
    </location>
    <ligand>
        <name>ATP</name>
        <dbReference type="ChEBI" id="CHEBI:30616"/>
    </ligand>
</feature>
<dbReference type="EC" id="2.5.1.75" evidence="10"/>
<evidence type="ECO:0000256" key="9">
    <source>
        <dbReference type="ARBA" id="ARBA00049563"/>
    </source>
</evidence>
<comment type="catalytic activity">
    <reaction evidence="9 10 11">
        <text>adenosine(37) in tRNA + dimethylallyl diphosphate = N(6)-dimethylallyladenosine(37) in tRNA + diphosphate</text>
        <dbReference type="Rhea" id="RHEA:26482"/>
        <dbReference type="Rhea" id="RHEA-COMP:10162"/>
        <dbReference type="Rhea" id="RHEA-COMP:10375"/>
        <dbReference type="ChEBI" id="CHEBI:33019"/>
        <dbReference type="ChEBI" id="CHEBI:57623"/>
        <dbReference type="ChEBI" id="CHEBI:74411"/>
        <dbReference type="ChEBI" id="CHEBI:74415"/>
        <dbReference type="EC" id="2.5.1.75"/>
    </reaction>
</comment>
<evidence type="ECO:0000256" key="4">
    <source>
        <dbReference type="ARBA" id="ARBA00022679"/>
    </source>
</evidence>
<dbReference type="Gene3D" id="3.40.50.300">
    <property type="entry name" value="P-loop containing nucleotide triphosphate hydrolases"/>
    <property type="match status" value="1"/>
</dbReference>
<evidence type="ECO:0000256" key="2">
    <source>
        <dbReference type="ARBA" id="ARBA00003213"/>
    </source>
</evidence>
<comment type="subunit">
    <text evidence="10">Monomer.</text>
</comment>
<dbReference type="NCBIfam" id="TIGR00174">
    <property type="entry name" value="miaA"/>
    <property type="match status" value="1"/>
</dbReference>
<dbReference type="InterPro" id="IPR039657">
    <property type="entry name" value="Dimethylallyltransferase"/>
</dbReference>
<dbReference type="STRING" id="282197.SAMN04488517_103364"/>
<comment type="similarity">
    <text evidence="3 10 13">Belongs to the IPP transferase family.</text>
</comment>
<comment type="function">
    <text evidence="2 10 12">Catalyzes the transfer of a dimethylallyl group onto the adenine at position 37 in tRNAs that read codons beginning with uridine, leading to the formation of N6-(dimethylallyl)adenosine (i(6)A).</text>
</comment>
<dbReference type="SUPFAM" id="SSF52540">
    <property type="entry name" value="P-loop containing nucleoside triphosphate hydrolases"/>
    <property type="match status" value="2"/>
</dbReference>
<gene>
    <name evidence="10 14" type="primary">miaA</name>
    <name evidence="14" type="ORF">JAN5088_02774</name>
</gene>
<feature type="site" description="Interaction with substrate tRNA" evidence="10">
    <location>
        <position position="105"/>
    </location>
</feature>
<dbReference type="InterPro" id="IPR027417">
    <property type="entry name" value="P-loop_NTPase"/>
</dbReference>
<dbReference type="GO" id="GO:0052381">
    <property type="term" value="F:tRNA dimethylallyltransferase activity"/>
    <property type="evidence" value="ECO:0007669"/>
    <property type="project" value="UniProtKB-UniRule"/>
</dbReference>
<evidence type="ECO:0000313" key="14">
    <source>
        <dbReference type="EMBL" id="CTQ33985.1"/>
    </source>
</evidence>